<dbReference type="Proteomes" id="UP001159427">
    <property type="component" value="Unassembled WGS sequence"/>
</dbReference>
<sequence length="152" mass="16538">MVHAFTCMGLTETQYCSFSKAAGVGSVMDKTVDTLYKDSGFGYIGVVRDLAKKSKEDARREVEVTPNYTANGDCIITNARHDSSQAAMHCTVSAISMSNKKIISVCNWSRADERSAPSREVPMTKEMITNLTGVLAHNVTEVAHNCVVALKN</sequence>
<gene>
    <name evidence="1" type="ORF">PEVE_00008367</name>
</gene>
<keyword evidence="2" id="KW-1185">Reference proteome</keyword>
<evidence type="ECO:0000313" key="2">
    <source>
        <dbReference type="Proteomes" id="UP001159427"/>
    </source>
</evidence>
<protein>
    <submittedName>
        <fullName evidence="1">Uncharacterized protein</fullName>
    </submittedName>
</protein>
<dbReference type="EMBL" id="CALNXI010000157">
    <property type="protein sequence ID" value="CAH3020710.1"/>
    <property type="molecule type" value="Genomic_DNA"/>
</dbReference>
<comment type="caution">
    <text evidence="1">The sequence shown here is derived from an EMBL/GenBank/DDBJ whole genome shotgun (WGS) entry which is preliminary data.</text>
</comment>
<reference evidence="1 2" key="1">
    <citation type="submission" date="2022-05" db="EMBL/GenBank/DDBJ databases">
        <authorList>
            <consortium name="Genoscope - CEA"/>
            <person name="William W."/>
        </authorList>
    </citation>
    <scope>NUCLEOTIDE SEQUENCE [LARGE SCALE GENOMIC DNA]</scope>
</reference>
<evidence type="ECO:0000313" key="1">
    <source>
        <dbReference type="EMBL" id="CAH3020710.1"/>
    </source>
</evidence>
<name>A0ABN8LY88_9CNID</name>
<proteinExistence type="predicted"/>
<accession>A0ABN8LY88</accession>
<organism evidence="1 2">
    <name type="scientific">Porites evermanni</name>
    <dbReference type="NCBI Taxonomy" id="104178"/>
    <lineage>
        <taxon>Eukaryota</taxon>
        <taxon>Metazoa</taxon>
        <taxon>Cnidaria</taxon>
        <taxon>Anthozoa</taxon>
        <taxon>Hexacorallia</taxon>
        <taxon>Scleractinia</taxon>
        <taxon>Fungiina</taxon>
        <taxon>Poritidae</taxon>
        <taxon>Porites</taxon>
    </lineage>
</organism>